<feature type="transmembrane region" description="Helical" evidence="1">
    <location>
        <begin position="48"/>
        <end position="69"/>
    </location>
</feature>
<dbReference type="Proteomes" id="UP000034810">
    <property type="component" value="Unassembled WGS sequence"/>
</dbReference>
<proteinExistence type="predicted"/>
<evidence type="ECO:0000313" key="3">
    <source>
        <dbReference type="Proteomes" id="UP000034810"/>
    </source>
</evidence>
<evidence type="ECO:0000313" key="2">
    <source>
        <dbReference type="EMBL" id="KKS81982.1"/>
    </source>
</evidence>
<accession>A0A0G1C8U5</accession>
<comment type="caution">
    <text evidence="2">The sequence shown here is derived from an EMBL/GenBank/DDBJ whole genome shotgun (WGS) entry which is preliminary data.</text>
</comment>
<feature type="transmembrane region" description="Helical" evidence="1">
    <location>
        <begin position="16"/>
        <end position="36"/>
    </location>
</feature>
<sequence>MENNFIPKTYLGKWSVGLNAFFLVVIFISIMLVKVFKILSFDDRWWDVTVPILVLATIAAFILGIIAIIKKERSILVYISVIIGLLAILFIPLHSLFIND</sequence>
<keyword evidence="1" id="KW-0472">Membrane</keyword>
<organism evidence="2 3">
    <name type="scientific">Candidatus Wolfebacteria bacterium GW2011_GWC1_43_10</name>
    <dbReference type="NCBI Taxonomy" id="1619011"/>
    <lineage>
        <taxon>Bacteria</taxon>
        <taxon>Candidatus Wolfeibacteriota</taxon>
    </lineage>
</organism>
<feature type="transmembrane region" description="Helical" evidence="1">
    <location>
        <begin position="75"/>
        <end position="98"/>
    </location>
</feature>
<evidence type="ECO:0000256" key="1">
    <source>
        <dbReference type="SAM" id="Phobius"/>
    </source>
</evidence>
<dbReference type="EMBL" id="LCFA01000014">
    <property type="protein sequence ID" value="KKS81982.1"/>
    <property type="molecule type" value="Genomic_DNA"/>
</dbReference>
<protein>
    <submittedName>
        <fullName evidence="2">Uncharacterized protein</fullName>
    </submittedName>
</protein>
<keyword evidence="1" id="KW-1133">Transmembrane helix</keyword>
<name>A0A0G1C8U5_9BACT</name>
<gene>
    <name evidence="2" type="ORF">UV58_C0014G0028</name>
</gene>
<keyword evidence="1" id="KW-0812">Transmembrane</keyword>
<reference evidence="2 3" key="1">
    <citation type="journal article" date="2015" name="Nature">
        <title>rRNA introns, odd ribosomes, and small enigmatic genomes across a large radiation of phyla.</title>
        <authorList>
            <person name="Brown C.T."/>
            <person name="Hug L.A."/>
            <person name="Thomas B.C."/>
            <person name="Sharon I."/>
            <person name="Castelle C.J."/>
            <person name="Singh A."/>
            <person name="Wilkins M.J."/>
            <person name="Williams K.H."/>
            <person name="Banfield J.F."/>
        </authorList>
    </citation>
    <scope>NUCLEOTIDE SEQUENCE [LARGE SCALE GENOMIC DNA]</scope>
</reference>
<dbReference type="AlphaFoldDB" id="A0A0G1C8U5"/>